<dbReference type="InterPro" id="IPR000210">
    <property type="entry name" value="BTB/POZ_dom"/>
</dbReference>
<evidence type="ECO:0000256" key="8">
    <source>
        <dbReference type="ARBA" id="ARBA00023163"/>
    </source>
</evidence>
<evidence type="ECO:0000259" key="11">
    <source>
        <dbReference type="PROSITE" id="PS50097"/>
    </source>
</evidence>
<feature type="domain" description="BTB" evidence="11">
    <location>
        <begin position="42"/>
        <end position="127"/>
    </location>
</feature>
<evidence type="ECO:0000256" key="5">
    <source>
        <dbReference type="ARBA" id="ARBA00022833"/>
    </source>
</evidence>
<dbReference type="PANTHER" id="PTHR46105">
    <property type="entry name" value="AGAP004733-PA"/>
    <property type="match status" value="1"/>
</dbReference>
<dbReference type="GO" id="GO:0000978">
    <property type="term" value="F:RNA polymerase II cis-regulatory region sequence-specific DNA binding"/>
    <property type="evidence" value="ECO:0007669"/>
    <property type="project" value="TreeGrafter"/>
</dbReference>
<protein>
    <submittedName>
        <fullName evidence="12">Uncharacterized protein LOC100178686</fullName>
    </submittedName>
</protein>
<evidence type="ECO:0000313" key="12">
    <source>
        <dbReference type="EMBL" id="CAB3262205.1"/>
    </source>
</evidence>
<keyword evidence="2" id="KW-0479">Metal-binding</keyword>
<evidence type="ECO:0000256" key="9">
    <source>
        <dbReference type="ARBA" id="ARBA00023242"/>
    </source>
</evidence>
<gene>
    <name evidence="12" type="primary">LOC100178686</name>
</gene>
<evidence type="ECO:0000256" key="1">
    <source>
        <dbReference type="ARBA" id="ARBA00004123"/>
    </source>
</evidence>
<evidence type="ECO:0000256" key="2">
    <source>
        <dbReference type="ARBA" id="ARBA00022723"/>
    </source>
</evidence>
<dbReference type="GO" id="GO:0000981">
    <property type="term" value="F:DNA-binding transcription factor activity, RNA polymerase II-specific"/>
    <property type="evidence" value="ECO:0007669"/>
    <property type="project" value="TreeGrafter"/>
</dbReference>
<evidence type="ECO:0000256" key="7">
    <source>
        <dbReference type="ARBA" id="ARBA00023125"/>
    </source>
</evidence>
<sequence length="516" mass="58623">MQINKTQRFTIRNGNYLLESDNHYFVIMKSFNEQRRHHSTLCDVTLEVEETLLFAHKAVLAACSNYFKIRFSDVKEKQLNDVIMSPKKQRLMDPDKSNSVVRLLGIKLKIFQQVLEYMYTSKITISKENIVDFLITSCLLQIRDLINACIKILLNERHWCVTTKQKEPIRCQSISPAATQQIYKIDLTTTARTITARELAKPKTNISKGHLLSSTPNNGNTASVKSCDSAHSLATGNDFYGQHQTTHQPHQASRWSDKMRRSRTVSEGPPLAHQKEPFDLRRQWIRRFDGYDVAEKSSAIAKKRKVSRGSLIKRQVRSNSEIEKSGNQILSSQYPPKRKFEYNNLMFDPGTYTTMFSDIPPMYRNFASVNPSLIVGDRSLYHDVSFPHHPPAWVVLPHVLNNQRSSIKEPIPLLPRNRHPPICKVTLSPHDVSSIKHPRKRKLMSAAFHDSGTDTDSVGTGSIDSGVALETHKPLCSVSSIDDFPASDVSIASVVSDVTSLRRCEKEVGRHQQCVM</sequence>
<feature type="region of interest" description="Disordered" evidence="10">
    <location>
        <begin position="207"/>
        <end position="226"/>
    </location>
</feature>
<dbReference type="Pfam" id="PF00651">
    <property type="entry name" value="BTB"/>
    <property type="match status" value="1"/>
</dbReference>
<keyword evidence="3" id="KW-0677">Repeat</keyword>
<dbReference type="SMART" id="SM00225">
    <property type="entry name" value="BTB"/>
    <property type="match status" value="1"/>
</dbReference>
<evidence type="ECO:0000256" key="6">
    <source>
        <dbReference type="ARBA" id="ARBA00023015"/>
    </source>
</evidence>
<keyword evidence="4" id="KW-0863">Zinc-finger</keyword>
<dbReference type="Gene3D" id="3.30.710.10">
    <property type="entry name" value="Potassium Channel Kv1.1, Chain A"/>
    <property type="match status" value="1"/>
</dbReference>
<keyword evidence="5" id="KW-0862">Zinc</keyword>
<keyword evidence="9" id="KW-0539">Nucleus</keyword>
<dbReference type="SUPFAM" id="SSF54695">
    <property type="entry name" value="POZ domain"/>
    <property type="match status" value="1"/>
</dbReference>
<comment type="subcellular location">
    <subcellularLocation>
        <location evidence="1">Nucleus</location>
    </subcellularLocation>
</comment>
<dbReference type="GO" id="GO:0008270">
    <property type="term" value="F:zinc ion binding"/>
    <property type="evidence" value="ECO:0007669"/>
    <property type="project" value="UniProtKB-KW"/>
</dbReference>
<dbReference type="PANTHER" id="PTHR46105:SF5">
    <property type="entry name" value="ZINC FINGER AND BTB DOMAIN-CONTAINING PROTEIN 44 ISOFORM X1"/>
    <property type="match status" value="1"/>
</dbReference>
<organism evidence="12">
    <name type="scientific">Phallusia mammillata</name>
    <dbReference type="NCBI Taxonomy" id="59560"/>
    <lineage>
        <taxon>Eukaryota</taxon>
        <taxon>Metazoa</taxon>
        <taxon>Chordata</taxon>
        <taxon>Tunicata</taxon>
        <taxon>Ascidiacea</taxon>
        <taxon>Phlebobranchia</taxon>
        <taxon>Ascidiidae</taxon>
        <taxon>Phallusia</taxon>
    </lineage>
</organism>
<dbReference type="AlphaFoldDB" id="A0A6F9DHE0"/>
<accession>A0A6F9DHE0</accession>
<name>A0A6F9DHE0_9ASCI</name>
<keyword evidence="7" id="KW-0238">DNA-binding</keyword>
<evidence type="ECO:0000256" key="3">
    <source>
        <dbReference type="ARBA" id="ARBA00022737"/>
    </source>
</evidence>
<keyword evidence="8" id="KW-0804">Transcription</keyword>
<dbReference type="GO" id="GO:0005634">
    <property type="term" value="C:nucleus"/>
    <property type="evidence" value="ECO:0007669"/>
    <property type="project" value="UniProtKB-SubCell"/>
</dbReference>
<dbReference type="EMBL" id="LR786588">
    <property type="protein sequence ID" value="CAB3262205.1"/>
    <property type="molecule type" value="mRNA"/>
</dbReference>
<reference evidence="12" key="1">
    <citation type="submission" date="2020-04" db="EMBL/GenBank/DDBJ databases">
        <authorList>
            <person name="Neveu A P."/>
        </authorList>
    </citation>
    <scope>NUCLEOTIDE SEQUENCE</scope>
    <source>
        <tissue evidence="12">Whole embryo</tissue>
    </source>
</reference>
<dbReference type="InterPro" id="IPR011333">
    <property type="entry name" value="SKP1/BTB/POZ_sf"/>
</dbReference>
<evidence type="ECO:0000256" key="10">
    <source>
        <dbReference type="SAM" id="MobiDB-lite"/>
    </source>
</evidence>
<dbReference type="PROSITE" id="PS50097">
    <property type="entry name" value="BTB"/>
    <property type="match status" value="1"/>
</dbReference>
<keyword evidence="6" id="KW-0805">Transcription regulation</keyword>
<dbReference type="InterPro" id="IPR050457">
    <property type="entry name" value="ZnFinger_BTB_dom_contain"/>
</dbReference>
<dbReference type="CDD" id="cd18186">
    <property type="entry name" value="BTB_POZ_ZBTB_KLHL-like"/>
    <property type="match status" value="1"/>
</dbReference>
<evidence type="ECO:0000256" key="4">
    <source>
        <dbReference type="ARBA" id="ARBA00022771"/>
    </source>
</evidence>
<proteinExistence type="evidence at transcript level"/>